<dbReference type="InterPro" id="IPR000700">
    <property type="entry name" value="PAS-assoc_C"/>
</dbReference>
<dbReference type="PANTHER" id="PTHR43065:SF23">
    <property type="entry name" value="SENSOR HISTIDINE KINASE PDTAS"/>
    <property type="match status" value="1"/>
</dbReference>
<dbReference type="InterPro" id="IPR035965">
    <property type="entry name" value="PAS-like_dom_sf"/>
</dbReference>
<dbReference type="InterPro" id="IPR003594">
    <property type="entry name" value="HATPase_dom"/>
</dbReference>
<dbReference type="PROSITE" id="PS50113">
    <property type="entry name" value="PAC"/>
    <property type="match status" value="2"/>
</dbReference>
<dbReference type="Gene3D" id="3.30.450.20">
    <property type="entry name" value="PAS domain"/>
    <property type="match status" value="2"/>
</dbReference>
<dbReference type="GO" id="GO:0016772">
    <property type="term" value="F:transferase activity, transferring phosphorus-containing groups"/>
    <property type="evidence" value="ECO:0007669"/>
    <property type="project" value="InterPro"/>
</dbReference>
<dbReference type="SMART" id="SM00387">
    <property type="entry name" value="HATPase_c"/>
    <property type="match status" value="1"/>
</dbReference>
<evidence type="ECO:0000259" key="1">
    <source>
        <dbReference type="PROSITE" id="PS50109"/>
    </source>
</evidence>
<dbReference type="PROSITE" id="PS50109">
    <property type="entry name" value="HIS_KIN"/>
    <property type="match status" value="1"/>
</dbReference>
<feature type="domain" description="Histidine kinase" evidence="1">
    <location>
        <begin position="307"/>
        <end position="506"/>
    </location>
</feature>
<gene>
    <name evidence="4" type="ORF">METZ01_LOCUS30185</name>
</gene>
<dbReference type="EMBL" id="UINC01001312">
    <property type="protein sequence ID" value="SUZ77331.1"/>
    <property type="molecule type" value="Genomic_DNA"/>
</dbReference>
<feature type="domain" description="PAC" evidence="3">
    <location>
        <begin position="246"/>
        <end position="296"/>
    </location>
</feature>
<name>A0A381QDD2_9ZZZZ</name>
<evidence type="ECO:0000259" key="3">
    <source>
        <dbReference type="PROSITE" id="PS50113"/>
    </source>
</evidence>
<dbReference type="Pfam" id="PF13426">
    <property type="entry name" value="PAS_9"/>
    <property type="match status" value="2"/>
</dbReference>
<dbReference type="InterPro" id="IPR000014">
    <property type="entry name" value="PAS"/>
</dbReference>
<feature type="domain" description="PAS" evidence="2">
    <location>
        <begin position="29"/>
        <end position="94"/>
    </location>
</feature>
<dbReference type="PROSITE" id="PS50112">
    <property type="entry name" value="PAS"/>
    <property type="match status" value="2"/>
</dbReference>
<dbReference type="SMART" id="SM00091">
    <property type="entry name" value="PAS"/>
    <property type="match status" value="2"/>
</dbReference>
<protein>
    <recommendedName>
        <fullName evidence="5">PAS domain S-box protein</fullName>
    </recommendedName>
</protein>
<dbReference type="AlphaFoldDB" id="A0A381QDD2"/>
<dbReference type="SUPFAM" id="SSF55785">
    <property type="entry name" value="PYP-like sensor domain (PAS domain)"/>
    <property type="match status" value="2"/>
</dbReference>
<feature type="domain" description="PAS" evidence="2">
    <location>
        <begin position="168"/>
        <end position="222"/>
    </location>
</feature>
<dbReference type="Pfam" id="PF07568">
    <property type="entry name" value="HisKA_2"/>
    <property type="match status" value="1"/>
</dbReference>
<dbReference type="NCBIfam" id="TIGR00229">
    <property type="entry name" value="sensory_box"/>
    <property type="match status" value="2"/>
</dbReference>
<dbReference type="CDD" id="cd00130">
    <property type="entry name" value="PAS"/>
    <property type="match status" value="2"/>
</dbReference>
<evidence type="ECO:0000313" key="4">
    <source>
        <dbReference type="EMBL" id="SUZ77331.1"/>
    </source>
</evidence>
<proteinExistence type="predicted"/>
<dbReference type="Gene3D" id="3.30.565.10">
    <property type="entry name" value="Histidine kinase-like ATPase, C-terminal domain"/>
    <property type="match status" value="1"/>
</dbReference>
<dbReference type="Pfam" id="PF02518">
    <property type="entry name" value="HATPase_c"/>
    <property type="match status" value="1"/>
</dbReference>
<evidence type="ECO:0008006" key="5">
    <source>
        <dbReference type="Google" id="ProtNLM"/>
    </source>
</evidence>
<accession>A0A381QDD2</accession>
<dbReference type="InterPro" id="IPR036890">
    <property type="entry name" value="HATPase_C_sf"/>
</dbReference>
<reference evidence="4" key="1">
    <citation type="submission" date="2018-05" db="EMBL/GenBank/DDBJ databases">
        <authorList>
            <person name="Lanie J.A."/>
            <person name="Ng W.-L."/>
            <person name="Kazmierczak K.M."/>
            <person name="Andrzejewski T.M."/>
            <person name="Davidsen T.M."/>
            <person name="Wayne K.J."/>
            <person name="Tettelin H."/>
            <person name="Glass J.I."/>
            <person name="Rusch D."/>
            <person name="Podicherti R."/>
            <person name="Tsui H.-C.T."/>
            <person name="Winkler M.E."/>
        </authorList>
    </citation>
    <scope>NUCLEOTIDE SEQUENCE</scope>
</reference>
<dbReference type="InterPro" id="IPR011495">
    <property type="entry name" value="Sig_transdc_His_kin_sub2_dim/P"/>
</dbReference>
<dbReference type="SUPFAM" id="SSF55874">
    <property type="entry name" value="ATPase domain of HSP90 chaperone/DNA topoisomerase II/histidine kinase"/>
    <property type="match status" value="1"/>
</dbReference>
<dbReference type="InterPro" id="IPR004358">
    <property type="entry name" value="Sig_transdc_His_kin-like_C"/>
</dbReference>
<organism evidence="4">
    <name type="scientific">marine metagenome</name>
    <dbReference type="NCBI Taxonomy" id="408172"/>
    <lineage>
        <taxon>unclassified sequences</taxon>
        <taxon>metagenomes</taxon>
        <taxon>ecological metagenomes</taxon>
    </lineage>
</organism>
<evidence type="ECO:0000259" key="2">
    <source>
        <dbReference type="PROSITE" id="PS50112"/>
    </source>
</evidence>
<feature type="non-terminal residue" evidence="4">
    <location>
        <position position="1"/>
    </location>
</feature>
<dbReference type="PRINTS" id="PR00344">
    <property type="entry name" value="BCTRLSENSOR"/>
</dbReference>
<dbReference type="PANTHER" id="PTHR43065">
    <property type="entry name" value="SENSOR HISTIDINE KINASE"/>
    <property type="match status" value="1"/>
</dbReference>
<sequence length="506" mass="58023">VLIPEDFKQNKVMKSPSLLKGLSPVDAPEFFDTIDTLFLILSTTGKIILINRVCRETTGFSRKEAEGKYFLKLFFKPKVHNLIRSLLEEVKEPPFRTTYEDNWLTQNGGERMISFTVASLRDNNGSTTNYTVTGLDITRFRKMEEELWDYRTSLEEQIKQRTKELVMSQSRLSGIMETAEDAIISVNSAQQILIFNQGAEKIFSYSTDEVLGKQLGLLMPEEFRAPHNKHIQDFGDSEQTSRRMLERSEIMGQRKDGSIFTAEANISQYEIEGEKIYTAILRDVSDRKIIEQDLRESLAEKEILLQEVHHRVKNNLQVISSLFTLQGNSTDDPDRLALLRESQHRIQSMALIHEKIYQSENLAQINFEHYVRDLVTEIFQSYQIGDLDVRLSFELEPVLLEINRAIPCALILNELTSNALKYAFTDQNSGNLNFVLKVENEQQLLLTVSDDGKGIPGKVKFSSAKTLGLRLVRVLTRQLNGKVELKRNPDCLNSRGTMFVFQIPLK</sequence>
<feature type="domain" description="PAC" evidence="3">
    <location>
        <begin position="97"/>
        <end position="149"/>
    </location>
</feature>
<dbReference type="InterPro" id="IPR005467">
    <property type="entry name" value="His_kinase_dom"/>
</dbReference>